<gene>
    <name evidence="2" type="ORF">CTZ28_28125</name>
</gene>
<name>A0A3M0I1S8_9ACTN</name>
<keyword evidence="3" id="KW-1185">Reference proteome</keyword>
<dbReference type="InterPro" id="IPR023631">
    <property type="entry name" value="Amidase_dom"/>
</dbReference>
<evidence type="ECO:0000313" key="2">
    <source>
        <dbReference type="EMBL" id="RMB82724.1"/>
    </source>
</evidence>
<dbReference type="GO" id="GO:0003824">
    <property type="term" value="F:catalytic activity"/>
    <property type="evidence" value="ECO:0007669"/>
    <property type="project" value="InterPro"/>
</dbReference>
<accession>A0A3M0I1S8</accession>
<dbReference type="Proteomes" id="UP000270471">
    <property type="component" value="Unassembled WGS sequence"/>
</dbReference>
<evidence type="ECO:0000313" key="3">
    <source>
        <dbReference type="Proteomes" id="UP000270471"/>
    </source>
</evidence>
<dbReference type="NCBIfam" id="NF005686">
    <property type="entry name" value="PRK07486.1"/>
    <property type="match status" value="1"/>
</dbReference>
<dbReference type="InterPro" id="IPR020556">
    <property type="entry name" value="Amidase_CS"/>
</dbReference>
<dbReference type="OrthoDB" id="182039at2"/>
<dbReference type="SUPFAM" id="SSF75304">
    <property type="entry name" value="Amidase signature (AS) enzymes"/>
    <property type="match status" value="1"/>
</dbReference>
<dbReference type="EMBL" id="PENI01000021">
    <property type="protein sequence ID" value="RMB82724.1"/>
    <property type="molecule type" value="Genomic_DNA"/>
</dbReference>
<dbReference type="Pfam" id="PF01425">
    <property type="entry name" value="Amidase"/>
    <property type="match status" value="1"/>
</dbReference>
<sequence length="475" mass="50451">MPVDEQLCAWPAQRMAQAVRRREVSAVELVSAHLDRIEQVNPAVNAVVSLVPEQALAQAREADARAARGDALGPLHGLPVAIKDLMDTAGIRTTYGSPIYADHVPRHDALIVQRMREAGAIVVGKTNTPEFGAGSHTFNPVFGPTRNPYALDRSAGGSSGGAAAALAARLLPLADGSDLGGSIRNPASFCNVVGLRPSAGRVGSTRPGDAWDPASVLGPMARSCADVALLLSVIAGPDDRAPLSLPEDGAALAVIAPYSFRGARVALSRTVDGLPFEPAVARVMDQVATRLAGLGAEVVEVEPDLSGADEAFQTLRSLEFVASYATEVRAHPALVKQSVRDDVAWGMALTAEQIARAQALRAEVFRRTQALVARFDLLIAPTSQLPPFPVEWEYPRRIAGVPMDRYYTWQRSCTRLTTTCLPVLALPAGFTDEGLPVGVQFVGRHRGEQRLLAQGAAWEEAVSDIMARQPNVVPA</sequence>
<proteinExistence type="predicted"/>
<dbReference type="PROSITE" id="PS00571">
    <property type="entry name" value="AMIDASES"/>
    <property type="match status" value="1"/>
</dbReference>
<dbReference type="Gene3D" id="3.90.1300.10">
    <property type="entry name" value="Amidase signature (AS) domain"/>
    <property type="match status" value="1"/>
</dbReference>
<feature type="domain" description="Amidase" evidence="1">
    <location>
        <begin position="28"/>
        <end position="452"/>
    </location>
</feature>
<dbReference type="PANTHER" id="PTHR11895">
    <property type="entry name" value="TRANSAMIDASE"/>
    <property type="match status" value="1"/>
</dbReference>
<evidence type="ECO:0000259" key="1">
    <source>
        <dbReference type="Pfam" id="PF01425"/>
    </source>
</evidence>
<dbReference type="AlphaFoldDB" id="A0A3M0I1S8"/>
<reference evidence="2 3" key="1">
    <citation type="submission" date="2017-11" db="EMBL/GenBank/DDBJ databases">
        <title>Draft genome of actinobacteria isolated from guarana (Paullinia cupana (Mart.) Ducke.</title>
        <authorList>
            <person name="Siqueira K.A."/>
            <person name="Liotti R.G."/>
            <person name="Mendes T.A.O."/>
            <person name="Soares M.A."/>
        </authorList>
    </citation>
    <scope>NUCLEOTIDE SEQUENCE [LARGE SCALE GENOMIC DNA]</scope>
    <source>
        <strain evidence="2 3">193</strain>
    </source>
</reference>
<dbReference type="InterPro" id="IPR000120">
    <property type="entry name" value="Amidase"/>
</dbReference>
<dbReference type="PANTHER" id="PTHR11895:SF76">
    <property type="entry name" value="INDOLEACETAMIDE HYDROLASE"/>
    <property type="match status" value="1"/>
</dbReference>
<dbReference type="InterPro" id="IPR036928">
    <property type="entry name" value="AS_sf"/>
</dbReference>
<organism evidence="2 3">
    <name type="scientific">Streptomyces shenzhenensis</name>
    <dbReference type="NCBI Taxonomy" id="943815"/>
    <lineage>
        <taxon>Bacteria</taxon>
        <taxon>Bacillati</taxon>
        <taxon>Actinomycetota</taxon>
        <taxon>Actinomycetes</taxon>
        <taxon>Kitasatosporales</taxon>
        <taxon>Streptomycetaceae</taxon>
        <taxon>Streptomyces</taxon>
    </lineage>
</organism>
<comment type="caution">
    <text evidence="2">The sequence shown here is derived from an EMBL/GenBank/DDBJ whole genome shotgun (WGS) entry which is preliminary data.</text>
</comment>
<protein>
    <submittedName>
        <fullName evidence="2">Amidase</fullName>
    </submittedName>
</protein>